<evidence type="ECO:0000313" key="2">
    <source>
        <dbReference type="EMBL" id="CUQ12243.1"/>
    </source>
</evidence>
<dbReference type="Proteomes" id="UP000095765">
    <property type="component" value="Unassembled WGS sequence"/>
</dbReference>
<dbReference type="RefSeq" id="WP_055245909.1">
    <property type="nucleotide sequence ID" value="NZ_CZBE01000027.1"/>
</dbReference>
<evidence type="ECO:0000256" key="1">
    <source>
        <dbReference type="SAM" id="Coils"/>
    </source>
</evidence>
<reference evidence="2 3" key="1">
    <citation type="submission" date="2015-09" db="EMBL/GenBank/DDBJ databases">
        <authorList>
            <consortium name="Pathogen Informatics"/>
        </authorList>
    </citation>
    <scope>NUCLEOTIDE SEQUENCE [LARGE SCALE GENOMIC DNA]</scope>
    <source>
        <strain evidence="2 3">2789STDY5834939</strain>
    </source>
</reference>
<accession>A0A174TQ64</accession>
<keyword evidence="1" id="KW-0175">Coiled coil</keyword>
<feature type="coiled-coil region" evidence="1">
    <location>
        <begin position="3"/>
        <end position="37"/>
    </location>
</feature>
<protein>
    <submittedName>
        <fullName evidence="2">Uncharacterized protein</fullName>
    </submittedName>
</protein>
<sequence>MDTAKLEERINQLQSELRKLQVEVLKARRREEDQEQNKKWQESGLLPEGWCIHKIVIGRREFFIICDVPDFYEQHDQIRIRFYTPDISILEDHEKCIKDILQSIQHLRKAKI</sequence>
<name>A0A174TQ64_9FIRM</name>
<gene>
    <name evidence="2" type="ORF">ERS852551_03204</name>
</gene>
<organism evidence="2 3">
    <name type="scientific">Anaerotruncus colihominis</name>
    <dbReference type="NCBI Taxonomy" id="169435"/>
    <lineage>
        <taxon>Bacteria</taxon>
        <taxon>Bacillati</taxon>
        <taxon>Bacillota</taxon>
        <taxon>Clostridia</taxon>
        <taxon>Eubacteriales</taxon>
        <taxon>Oscillospiraceae</taxon>
        <taxon>Anaerotruncus</taxon>
    </lineage>
</organism>
<evidence type="ECO:0000313" key="3">
    <source>
        <dbReference type="Proteomes" id="UP000095765"/>
    </source>
</evidence>
<proteinExistence type="predicted"/>
<dbReference type="EMBL" id="CZBE01000027">
    <property type="protein sequence ID" value="CUQ12243.1"/>
    <property type="molecule type" value="Genomic_DNA"/>
</dbReference>
<dbReference type="AlphaFoldDB" id="A0A174TQ64"/>